<keyword evidence="9" id="KW-1185">Reference proteome</keyword>
<dbReference type="InterPro" id="IPR020846">
    <property type="entry name" value="MFS_dom"/>
</dbReference>
<dbReference type="GO" id="GO:0022857">
    <property type="term" value="F:transmembrane transporter activity"/>
    <property type="evidence" value="ECO:0007669"/>
    <property type="project" value="InterPro"/>
</dbReference>
<dbReference type="PANTHER" id="PTHR42910">
    <property type="entry name" value="TRANSPORTER SCO4007-RELATED"/>
    <property type="match status" value="1"/>
</dbReference>
<feature type="compositionally biased region" description="Low complexity" evidence="5">
    <location>
        <begin position="1"/>
        <end position="14"/>
    </location>
</feature>
<sequence length="438" mass="43910">MPPSSTTRTPTDSSASISAGARPQAPVRDTRVPPALLLAVIAVCTAVTVANIYLAAPLLGLIAEGFGVRASALGWVAALGQLGYAAGLLLFAPLGDTADRRRLVAALALAAGVAMTCAGLAPGLPVLGLTVFVASAVTVVPQLLVPLVAERAPAERRGRHLGAIVAGLFTGIVAARVLGAMAGDVFGWRAVFIGSAVLTVLVSLGTAALLPADVRPRRADGNPGRGGAANPLRGMARTARTFAGSAELRRACARQSGLFGAWSALWTSLALLLTGAPYHLSTGSAGLFGLFGLSATAIAPLSGGLVDRFGARRVVNTAYVLAAVALPLFWLGGQRMWALCAAALLVHAGLVAGQVANQMRALSSTDSPSAANTGYIVVAFISAAAASALAGPAFTHFGWTGVCAVALCWLVLGYVGGAGRDGGRGRRGAVAASGGVTR</sequence>
<dbReference type="Gene3D" id="1.20.1250.20">
    <property type="entry name" value="MFS general substrate transporter like domains"/>
    <property type="match status" value="1"/>
</dbReference>
<feature type="transmembrane region" description="Helical" evidence="6">
    <location>
        <begin position="396"/>
        <end position="417"/>
    </location>
</feature>
<evidence type="ECO:0000256" key="1">
    <source>
        <dbReference type="ARBA" id="ARBA00004651"/>
    </source>
</evidence>
<dbReference type="GO" id="GO:0005886">
    <property type="term" value="C:plasma membrane"/>
    <property type="evidence" value="ECO:0007669"/>
    <property type="project" value="UniProtKB-SubCell"/>
</dbReference>
<evidence type="ECO:0000256" key="2">
    <source>
        <dbReference type="ARBA" id="ARBA00022692"/>
    </source>
</evidence>
<dbReference type="PROSITE" id="PS50850">
    <property type="entry name" value="MFS"/>
    <property type="match status" value="1"/>
</dbReference>
<accession>A0A8T4J0W9</accession>
<comment type="subcellular location">
    <subcellularLocation>
        <location evidence="1">Cell membrane</location>
        <topology evidence="1">Multi-pass membrane protein</topology>
    </subcellularLocation>
</comment>
<feature type="transmembrane region" description="Helical" evidence="6">
    <location>
        <begin position="127"/>
        <end position="149"/>
    </location>
</feature>
<dbReference type="InterPro" id="IPR011701">
    <property type="entry name" value="MFS"/>
</dbReference>
<evidence type="ECO:0000256" key="3">
    <source>
        <dbReference type="ARBA" id="ARBA00022989"/>
    </source>
</evidence>
<keyword evidence="2 6" id="KW-0812">Transmembrane</keyword>
<dbReference type="SUPFAM" id="SSF103473">
    <property type="entry name" value="MFS general substrate transporter"/>
    <property type="match status" value="1"/>
</dbReference>
<name>A0A8T4J0W9_9ACTN</name>
<dbReference type="Pfam" id="PF07690">
    <property type="entry name" value="MFS_1"/>
    <property type="match status" value="1"/>
</dbReference>
<comment type="caution">
    <text evidence="8">The sequence shown here is derived from an EMBL/GenBank/DDBJ whole genome shotgun (WGS) entry which is preliminary data.</text>
</comment>
<feature type="transmembrane region" description="Helical" evidence="6">
    <location>
        <begin position="188"/>
        <end position="210"/>
    </location>
</feature>
<evidence type="ECO:0000313" key="8">
    <source>
        <dbReference type="EMBL" id="MBR7676603.1"/>
    </source>
</evidence>
<evidence type="ECO:0000259" key="7">
    <source>
        <dbReference type="PROSITE" id="PS50850"/>
    </source>
</evidence>
<protein>
    <submittedName>
        <fullName evidence="8">MFS transporter</fullName>
    </submittedName>
</protein>
<dbReference type="AlphaFoldDB" id="A0A8T4J0W9"/>
<feature type="transmembrane region" description="Helical" evidence="6">
    <location>
        <begin position="35"/>
        <end position="60"/>
    </location>
</feature>
<dbReference type="PANTHER" id="PTHR42910:SF1">
    <property type="entry name" value="MAJOR FACILITATOR SUPERFAMILY (MFS) PROFILE DOMAIN-CONTAINING PROTEIN"/>
    <property type="match status" value="1"/>
</dbReference>
<feature type="transmembrane region" description="Helical" evidence="6">
    <location>
        <begin position="103"/>
        <end position="121"/>
    </location>
</feature>
<gene>
    <name evidence="8" type="ORF">KDA82_27075</name>
</gene>
<feature type="transmembrane region" description="Helical" evidence="6">
    <location>
        <begin position="286"/>
        <end position="306"/>
    </location>
</feature>
<feature type="transmembrane region" description="Helical" evidence="6">
    <location>
        <begin position="369"/>
        <end position="390"/>
    </location>
</feature>
<organism evidence="8 9">
    <name type="scientific">Streptomyces daliensis</name>
    <dbReference type="NCBI Taxonomy" id="299421"/>
    <lineage>
        <taxon>Bacteria</taxon>
        <taxon>Bacillati</taxon>
        <taxon>Actinomycetota</taxon>
        <taxon>Actinomycetes</taxon>
        <taxon>Kitasatosporales</taxon>
        <taxon>Streptomycetaceae</taxon>
        <taxon>Streptomyces</taxon>
    </lineage>
</organism>
<feature type="transmembrane region" description="Helical" evidence="6">
    <location>
        <begin position="313"/>
        <end position="330"/>
    </location>
</feature>
<keyword evidence="3 6" id="KW-1133">Transmembrane helix</keyword>
<evidence type="ECO:0000313" key="9">
    <source>
        <dbReference type="Proteomes" id="UP000675554"/>
    </source>
</evidence>
<dbReference type="InterPro" id="IPR036259">
    <property type="entry name" value="MFS_trans_sf"/>
</dbReference>
<feature type="region of interest" description="Disordered" evidence="5">
    <location>
        <begin position="1"/>
        <end position="27"/>
    </location>
</feature>
<evidence type="ECO:0000256" key="4">
    <source>
        <dbReference type="ARBA" id="ARBA00023136"/>
    </source>
</evidence>
<evidence type="ECO:0000256" key="6">
    <source>
        <dbReference type="SAM" id="Phobius"/>
    </source>
</evidence>
<evidence type="ECO:0000256" key="5">
    <source>
        <dbReference type="SAM" id="MobiDB-lite"/>
    </source>
</evidence>
<feature type="transmembrane region" description="Helical" evidence="6">
    <location>
        <begin position="72"/>
        <end position="91"/>
    </location>
</feature>
<keyword evidence="4 6" id="KW-0472">Membrane</keyword>
<reference evidence="8" key="1">
    <citation type="submission" date="2021-04" db="EMBL/GenBank/DDBJ databases">
        <title>Sequencing of actinobacteria type strains.</title>
        <authorList>
            <person name="Nguyen G.-S."/>
            <person name="Wentzel A."/>
        </authorList>
    </citation>
    <scope>NUCLEOTIDE SEQUENCE</scope>
    <source>
        <strain evidence="8">DSM 42095</strain>
    </source>
</reference>
<dbReference type="CDD" id="cd17324">
    <property type="entry name" value="MFS_NepI_like"/>
    <property type="match status" value="1"/>
</dbReference>
<dbReference type="Proteomes" id="UP000675554">
    <property type="component" value="Unassembled WGS sequence"/>
</dbReference>
<feature type="transmembrane region" description="Helical" evidence="6">
    <location>
        <begin position="258"/>
        <end position="280"/>
    </location>
</feature>
<dbReference type="EMBL" id="JAGSMN010000694">
    <property type="protein sequence ID" value="MBR7676603.1"/>
    <property type="molecule type" value="Genomic_DNA"/>
</dbReference>
<proteinExistence type="predicted"/>
<feature type="transmembrane region" description="Helical" evidence="6">
    <location>
        <begin position="161"/>
        <end position="182"/>
    </location>
</feature>
<feature type="transmembrane region" description="Helical" evidence="6">
    <location>
        <begin position="336"/>
        <end position="357"/>
    </location>
</feature>
<feature type="domain" description="Major facilitator superfamily (MFS) profile" evidence="7">
    <location>
        <begin position="37"/>
        <end position="438"/>
    </location>
</feature>